<dbReference type="InterPro" id="IPR002559">
    <property type="entry name" value="Transposase_11"/>
</dbReference>
<sequence length="218" mass="24922">LDHSVLDSMPIITCSGKRQGKVAKEITSKGYCPTKSMYYHGMKLHALGYRHIGKLPHPEQILLTPASVNDLSLYKEAWSEIKGRTFFGDKIYMNEDFFKDMRQKYNSEMLDPRKSGKGNARGPEEIRQGGERPVFKGSVQNKTAHRGIVQLADRKGRYSKSKQGSVDQRSNATCIRKVGRRFYNTDFQPLIRISYYQIVDDLVVIITIVCRQDLEGKL</sequence>
<dbReference type="AlphaFoldDB" id="A0A3B0U944"/>
<proteinExistence type="predicted"/>
<feature type="domain" description="Transposase IS4-like" evidence="2">
    <location>
        <begin position="3"/>
        <end position="132"/>
    </location>
</feature>
<gene>
    <name evidence="3" type="ORF">MNBD_BACTEROID03-2799</name>
</gene>
<evidence type="ECO:0000313" key="3">
    <source>
        <dbReference type="EMBL" id="VAW17244.1"/>
    </source>
</evidence>
<dbReference type="EMBL" id="UOEL01000143">
    <property type="protein sequence ID" value="VAW17244.1"/>
    <property type="molecule type" value="Genomic_DNA"/>
</dbReference>
<evidence type="ECO:0000259" key="2">
    <source>
        <dbReference type="Pfam" id="PF01609"/>
    </source>
</evidence>
<reference evidence="3" key="1">
    <citation type="submission" date="2018-06" db="EMBL/GenBank/DDBJ databases">
        <authorList>
            <person name="Zhirakovskaya E."/>
        </authorList>
    </citation>
    <scope>NUCLEOTIDE SEQUENCE</scope>
</reference>
<accession>A0A3B0U944</accession>
<dbReference type="GO" id="GO:0006313">
    <property type="term" value="P:DNA transposition"/>
    <property type="evidence" value="ECO:0007669"/>
    <property type="project" value="InterPro"/>
</dbReference>
<evidence type="ECO:0000256" key="1">
    <source>
        <dbReference type="SAM" id="MobiDB-lite"/>
    </source>
</evidence>
<dbReference type="GO" id="GO:0003677">
    <property type="term" value="F:DNA binding"/>
    <property type="evidence" value="ECO:0007669"/>
    <property type="project" value="InterPro"/>
</dbReference>
<dbReference type="Pfam" id="PF01609">
    <property type="entry name" value="DDE_Tnp_1"/>
    <property type="match status" value="1"/>
</dbReference>
<feature type="compositionally biased region" description="Basic and acidic residues" evidence="1">
    <location>
        <begin position="122"/>
        <end position="134"/>
    </location>
</feature>
<dbReference type="GO" id="GO:0004803">
    <property type="term" value="F:transposase activity"/>
    <property type="evidence" value="ECO:0007669"/>
    <property type="project" value="InterPro"/>
</dbReference>
<name>A0A3B0U944_9ZZZZ</name>
<feature type="region of interest" description="Disordered" evidence="1">
    <location>
        <begin position="109"/>
        <end position="137"/>
    </location>
</feature>
<organism evidence="3">
    <name type="scientific">hydrothermal vent metagenome</name>
    <dbReference type="NCBI Taxonomy" id="652676"/>
    <lineage>
        <taxon>unclassified sequences</taxon>
        <taxon>metagenomes</taxon>
        <taxon>ecological metagenomes</taxon>
    </lineage>
</organism>
<protein>
    <recommendedName>
        <fullName evidence="2">Transposase IS4-like domain-containing protein</fullName>
    </recommendedName>
</protein>
<feature type="non-terminal residue" evidence="3">
    <location>
        <position position="1"/>
    </location>
</feature>